<evidence type="ECO:0000313" key="2">
    <source>
        <dbReference type="EMBL" id="CAI0380294.1"/>
    </source>
</evidence>
<gene>
    <name evidence="2" type="ORF">LITE_LOCUS2601</name>
</gene>
<evidence type="ECO:0000256" key="1">
    <source>
        <dbReference type="SAM" id="MobiDB-lite"/>
    </source>
</evidence>
<dbReference type="EMBL" id="CAMGYJ010000002">
    <property type="protein sequence ID" value="CAI0380294.1"/>
    <property type="molecule type" value="Genomic_DNA"/>
</dbReference>
<sequence length="65" mass="6896">MPLSVWSGAVHSVGSPRESKGVSRSRWSARYSRLAHEVGGIDRGMGEQTTSGYCHSNKCGSNGVS</sequence>
<keyword evidence="3" id="KW-1185">Reference proteome</keyword>
<evidence type="ECO:0000313" key="3">
    <source>
        <dbReference type="Proteomes" id="UP001154282"/>
    </source>
</evidence>
<dbReference type="AlphaFoldDB" id="A0AAV0H4S7"/>
<organism evidence="2 3">
    <name type="scientific">Linum tenue</name>
    <dbReference type="NCBI Taxonomy" id="586396"/>
    <lineage>
        <taxon>Eukaryota</taxon>
        <taxon>Viridiplantae</taxon>
        <taxon>Streptophyta</taxon>
        <taxon>Embryophyta</taxon>
        <taxon>Tracheophyta</taxon>
        <taxon>Spermatophyta</taxon>
        <taxon>Magnoliopsida</taxon>
        <taxon>eudicotyledons</taxon>
        <taxon>Gunneridae</taxon>
        <taxon>Pentapetalae</taxon>
        <taxon>rosids</taxon>
        <taxon>fabids</taxon>
        <taxon>Malpighiales</taxon>
        <taxon>Linaceae</taxon>
        <taxon>Linum</taxon>
    </lineage>
</organism>
<name>A0AAV0H4S7_9ROSI</name>
<protein>
    <submittedName>
        <fullName evidence="2">Uncharacterized protein</fullName>
    </submittedName>
</protein>
<dbReference type="Proteomes" id="UP001154282">
    <property type="component" value="Unassembled WGS sequence"/>
</dbReference>
<feature type="region of interest" description="Disordered" evidence="1">
    <location>
        <begin position="1"/>
        <end position="23"/>
    </location>
</feature>
<comment type="caution">
    <text evidence="2">The sequence shown here is derived from an EMBL/GenBank/DDBJ whole genome shotgun (WGS) entry which is preliminary data.</text>
</comment>
<reference evidence="2" key="1">
    <citation type="submission" date="2022-08" db="EMBL/GenBank/DDBJ databases">
        <authorList>
            <person name="Gutierrez-Valencia J."/>
        </authorList>
    </citation>
    <scope>NUCLEOTIDE SEQUENCE</scope>
</reference>
<proteinExistence type="predicted"/>
<accession>A0AAV0H4S7</accession>